<reference evidence="7 8" key="1">
    <citation type="submission" date="2020-10" db="EMBL/GenBank/DDBJ databases">
        <title>Pygocentrus nattereri (red-bellied piranha) genome, fPygNat1, primary haplotype.</title>
        <authorList>
            <person name="Myers G."/>
            <person name="Meyer A."/>
            <person name="Karagic N."/>
            <person name="Pippel M."/>
            <person name="Winkler S."/>
            <person name="Tracey A."/>
            <person name="Wood J."/>
            <person name="Formenti G."/>
            <person name="Howe K."/>
            <person name="Fedrigo O."/>
            <person name="Jarvis E.D."/>
        </authorList>
    </citation>
    <scope>NUCLEOTIDE SEQUENCE [LARGE SCALE GENOMIC DNA]</scope>
</reference>
<dbReference type="PANTHER" id="PTHR14491">
    <property type="entry name" value="SOSONDOWAH, ISOFORM G"/>
    <property type="match status" value="1"/>
</dbReference>
<feature type="compositionally biased region" description="Basic and acidic residues" evidence="5">
    <location>
        <begin position="90"/>
        <end position="101"/>
    </location>
</feature>
<dbReference type="Pfam" id="PF25877">
    <property type="entry name" value="WHD_SOWAH"/>
    <property type="match status" value="1"/>
</dbReference>
<evidence type="ECO:0000313" key="7">
    <source>
        <dbReference type="Ensembl" id="ENSPNAP00000052629.1"/>
    </source>
</evidence>
<feature type="compositionally biased region" description="Basic and acidic residues" evidence="5">
    <location>
        <begin position="200"/>
        <end position="212"/>
    </location>
</feature>
<dbReference type="GeneTree" id="ENSGT00950000183003"/>
<dbReference type="Gene3D" id="1.25.40.20">
    <property type="entry name" value="Ankyrin repeat-containing domain"/>
    <property type="match status" value="1"/>
</dbReference>
<dbReference type="InterPro" id="IPR036770">
    <property type="entry name" value="Ankyrin_rpt-contain_sf"/>
</dbReference>
<dbReference type="SUPFAM" id="SSF48403">
    <property type="entry name" value="Ankyrin repeat"/>
    <property type="match status" value="1"/>
</dbReference>
<evidence type="ECO:0000256" key="2">
    <source>
        <dbReference type="ARBA" id="ARBA00023043"/>
    </source>
</evidence>
<evidence type="ECO:0000313" key="8">
    <source>
        <dbReference type="Proteomes" id="UP001501920"/>
    </source>
</evidence>
<evidence type="ECO:0000256" key="3">
    <source>
        <dbReference type="ARBA" id="ARBA00038122"/>
    </source>
</evidence>
<dbReference type="PROSITE" id="PS50088">
    <property type="entry name" value="ANK_REPEAT"/>
    <property type="match status" value="1"/>
</dbReference>
<dbReference type="Ensembl" id="ENSPNAT00000064348.1">
    <property type="protein sequence ID" value="ENSPNAP00000052629.1"/>
    <property type="gene ID" value="ENSPNAG00000031251.1"/>
</dbReference>
<evidence type="ECO:0000259" key="6">
    <source>
        <dbReference type="Pfam" id="PF25877"/>
    </source>
</evidence>
<dbReference type="PROSITE" id="PS50297">
    <property type="entry name" value="ANK_REP_REGION"/>
    <property type="match status" value="1"/>
</dbReference>
<accession>A0AAR2JR11</accession>
<reference evidence="7" key="3">
    <citation type="submission" date="2025-09" db="UniProtKB">
        <authorList>
            <consortium name="Ensembl"/>
        </authorList>
    </citation>
    <scope>IDENTIFICATION</scope>
</reference>
<feature type="domain" description="SOWAHA-C winged helix-turn-helix" evidence="6">
    <location>
        <begin position="4"/>
        <end position="87"/>
    </location>
</feature>
<dbReference type="PANTHER" id="PTHR14491:SF3">
    <property type="entry name" value="ANKYRIN REPEAT DOMAIN-CONTAINING PROTEIN SOWAHB"/>
    <property type="match status" value="1"/>
</dbReference>
<protein>
    <recommendedName>
        <fullName evidence="6">SOWAHA-C winged helix-turn-helix domain-containing protein</fullName>
    </recommendedName>
</protein>
<dbReference type="Pfam" id="PF12796">
    <property type="entry name" value="Ank_2"/>
    <property type="match status" value="1"/>
</dbReference>
<dbReference type="Proteomes" id="UP001501920">
    <property type="component" value="Chromosome 16"/>
</dbReference>
<dbReference type="AlphaFoldDB" id="A0AAR2JR11"/>
<feature type="region of interest" description="Disordered" evidence="5">
    <location>
        <begin position="80"/>
        <end position="127"/>
    </location>
</feature>
<feature type="region of interest" description="Disordered" evidence="5">
    <location>
        <begin position="197"/>
        <end position="234"/>
    </location>
</feature>
<keyword evidence="8" id="KW-1185">Reference proteome</keyword>
<reference evidence="7" key="2">
    <citation type="submission" date="2025-08" db="UniProtKB">
        <authorList>
            <consortium name="Ensembl"/>
        </authorList>
    </citation>
    <scope>IDENTIFICATION</scope>
</reference>
<organism evidence="7 8">
    <name type="scientific">Pygocentrus nattereri</name>
    <name type="common">Red-bellied piranha</name>
    <dbReference type="NCBI Taxonomy" id="42514"/>
    <lineage>
        <taxon>Eukaryota</taxon>
        <taxon>Metazoa</taxon>
        <taxon>Chordata</taxon>
        <taxon>Craniata</taxon>
        <taxon>Vertebrata</taxon>
        <taxon>Euteleostomi</taxon>
        <taxon>Actinopterygii</taxon>
        <taxon>Neopterygii</taxon>
        <taxon>Teleostei</taxon>
        <taxon>Ostariophysi</taxon>
        <taxon>Characiformes</taxon>
        <taxon>Characoidei</taxon>
        <taxon>Pygocentrus</taxon>
    </lineage>
</organism>
<comment type="similarity">
    <text evidence="3">Belongs to the SOWAH family.</text>
</comment>
<keyword evidence="1" id="KW-0677">Repeat</keyword>
<evidence type="ECO:0000256" key="4">
    <source>
        <dbReference type="PROSITE-ProRule" id="PRU00023"/>
    </source>
</evidence>
<evidence type="ECO:0000256" key="1">
    <source>
        <dbReference type="ARBA" id="ARBA00022737"/>
    </source>
</evidence>
<proteinExistence type="inferred from homology"/>
<name>A0AAR2JR11_PYGNA</name>
<dbReference type="InterPro" id="IPR002110">
    <property type="entry name" value="Ankyrin_rpt"/>
</dbReference>
<sequence>MATDFNQDSVLRFLLGRGGSARNAELLTHFTRFLREEEDERARARNRELFKRYVNGVATVVKRDGGVSYVVLKRRYQQRLGDAAKPSSRGRGEESAPRRGEAPTQRKPLRNAAPDTPGVLPAAGIVNDNNNDVEAVNLERSVRRPSPPARARDAPRFRAGAISLAFSHPSRTVPDFRLQSVFGRHPRRRLQLAALQAGRSEPEQRQLPHAESSDQPCAPEALGHDSMSFSSRHSQVPLEPREHEWFVKAASGNWSDIYALFREDHNLLNKRDIISGYTVLHWIAKHGDHRVLNTLSYGVSKAGMTLDVDAKSACGYTPLHLAAIHSHKSFLRVLVHKFKANVALRDSSGKKPWQYLEKCDDWDLLELLGAPRRTSGGGAGGQWSAEKPPVLSSAPSAATVKRHSSLAALFKHKSHLRISANSETFL</sequence>
<dbReference type="InterPro" id="IPR058889">
    <property type="entry name" value="WHD_SOWAHA-C"/>
</dbReference>
<keyword evidence="2 4" id="KW-0040">ANK repeat</keyword>
<feature type="repeat" description="ANK" evidence="4">
    <location>
        <begin position="314"/>
        <end position="335"/>
    </location>
</feature>
<dbReference type="SMART" id="SM00248">
    <property type="entry name" value="ANK"/>
    <property type="match status" value="2"/>
</dbReference>
<evidence type="ECO:0000256" key="5">
    <source>
        <dbReference type="SAM" id="MobiDB-lite"/>
    </source>
</evidence>